<dbReference type="SMART" id="SM00513">
    <property type="entry name" value="SAP"/>
    <property type="match status" value="1"/>
</dbReference>
<feature type="non-terminal residue" evidence="3">
    <location>
        <position position="123"/>
    </location>
</feature>
<dbReference type="InterPro" id="IPR003034">
    <property type="entry name" value="SAP_dom"/>
</dbReference>
<feature type="compositionally biased region" description="Polar residues" evidence="1">
    <location>
        <begin position="92"/>
        <end position="103"/>
    </location>
</feature>
<protein>
    <recommendedName>
        <fullName evidence="2">SAP domain-containing protein</fullName>
    </recommendedName>
</protein>
<evidence type="ECO:0000313" key="3">
    <source>
        <dbReference type="EMBL" id="KRT82183.1"/>
    </source>
</evidence>
<dbReference type="Pfam" id="PF02037">
    <property type="entry name" value="SAP"/>
    <property type="match status" value="1"/>
</dbReference>
<evidence type="ECO:0000259" key="2">
    <source>
        <dbReference type="PROSITE" id="PS50800"/>
    </source>
</evidence>
<proteinExistence type="predicted"/>
<organism evidence="3 4">
    <name type="scientific">Oryctes borbonicus</name>
    <dbReference type="NCBI Taxonomy" id="1629725"/>
    <lineage>
        <taxon>Eukaryota</taxon>
        <taxon>Metazoa</taxon>
        <taxon>Ecdysozoa</taxon>
        <taxon>Arthropoda</taxon>
        <taxon>Hexapoda</taxon>
        <taxon>Insecta</taxon>
        <taxon>Pterygota</taxon>
        <taxon>Neoptera</taxon>
        <taxon>Endopterygota</taxon>
        <taxon>Coleoptera</taxon>
        <taxon>Polyphaga</taxon>
        <taxon>Scarabaeiformia</taxon>
        <taxon>Scarabaeidae</taxon>
        <taxon>Dynastinae</taxon>
        <taxon>Oryctes</taxon>
    </lineage>
</organism>
<dbReference type="AlphaFoldDB" id="A0A0T6B5R2"/>
<gene>
    <name evidence="3" type="ORF">AMK59_3878</name>
</gene>
<dbReference type="OrthoDB" id="10263264at2759"/>
<sequence>MQEEMSENLDELRSMLVTFRVSELQMLLGFAGRNKSGRKNELQQRALELLRVRSHPIQQKIRDLYKAIQQSGALNSTVIPQSSPGHKELPPSTLNTNMSQTQGGIPRATATVHPYNMDTRLTV</sequence>
<feature type="domain" description="SAP" evidence="2">
    <location>
        <begin position="16"/>
        <end position="50"/>
    </location>
</feature>
<dbReference type="InterPro" id="IPR036361">
    <property type="entry name" value="SAP_dom_sf"/>
</dbReference>
<dbReference type="FunFam" id="1.10.720.30:FF:000001">
    <property type="entry name" value="E3 SUMO-protein ligase PIAS2 isoform 1"/>
    <property type="match status" value="1"/>
</dbReference>
<dbReference type="Gene3D" id="1.10.720.30">
    <property type="entry name" value="SAP domain"/>
    <property type="match status" value="1"/>
</dbReference>
<dbReference type="Proteomes" id="UP000051574">
    <property type="component" value="Unassembled WGS sequence"/>
</dbReference>
<dbReference type="SUPFAM" id="SSF68906">
    <property type="entry name" value="SAP domain"/>
    <property type="match status" value="1"/>
</dbReference>
<reference evidence="3 4" key="1">
    <citation type="submission" date="2015-09" db="EMBL/GenBank/DDBJ databases">
        <title>Draft genome of the scarab beetle Oryctes borbonicus.</title>
        <authorList>
            <person name="Meyer J.M."/>
            <person name="Markov G.V."/>
            <person name="Baskaran P."/>
            <person name="Herrmann M."/>
            <person name="Sommer R.J."/>
            <person name="Roedelsperger C."/>
        </authorList>
    </citation>
    <scope>NUCLEOTIDE SEQUENCE [LARGE SCALE GENOMIC DNA]</scope>
    <source>
        <strain evidence="3">OB123</strain>
        <tissue evidence="3">Whole animal</tissue>
    </source>
</reference>
<name>A0A0T6B5R2_9SCAR</name>
<dbReference type="EMBL" id="LJIG01009886">
    <property type="protein sequence ID" value="KRT82183.1"/>
    <property type="molecule type" value="Genomic_DNA"/>
</dbReference>
<accession>A0A0T6B5R2</accession>
<keyword evidence="4" id="KW-1185">Reference proteome</keyword>
<comment type="caution">
    <text evidence="3">The sequence shown here is derived from an EMBL/GenBank/DDBJ whole genome shotgun (WGS) entry which is preliminary data.</text>
</comment>
<feature type="region of interest" description="Disordered" evidence="1">
    <location>
        <begin position="76"/>
        <end position="106"/>
    </location>
</feature>
<dbReference type="PROSITE" id="PS50800">
    <property type="entry name" value="SAP"/>
    <property type="match status" value="1"/>
</dbReference>
<evidence type="ECO:0000256" key="1">
    <source>
        <dbReference type="SAM" id="MobiDB-lite"/>
    </source>
</evidence>
<evidence type="ECO:0000313" key="4">
    <source>
        <dbReference type="Proteomes" id="UP000051574"/>
    </source>
</evidence>